<reference evidence="2" key="1">
    <citation type="submission" date="2022-11" db="UniProtKB">
        <authorList>
            <consortium name="WormBaseParasite"/>
        </authorList>
    </citation>
    <scope>IDENTIFICATION</scope>
</reference>
<keyword evidence="1" id="KW-1185">Reference proteome</keyword>
<organism evidence="1 2">
    <name type="scientific">Meloidogyne incognita</name>
    <name type="common">Southern root-knot nematode worm</name>
    <name type="synonym">Oxyuris incognita</name>
    <dbReference type="NCBI Taxonomy" id="6306"/>
    <lineage>
        <taxon>Eukaryota</taxon>
        <taxon>Metazoa</taxon>
        <taxon>Ecdysozoa</taxon>
        <taxon>Nematoda</taxon>
        <taxon>Chromadorea</taxon>
        <taxon>Rhabditida</taxon>
        <taxon>Tylenchina</taxon>
        <taxon>Tylenchomorpha</taxon>
        <taxon>Tylenchoidea</taxon>
        <taxon>Meloidogynidae</taxon>
        <taxon>Meloidogyninae</taxon>
        <taxon>Meloidogyne</taxon>
        <taxon>Meloidogyne incognita group</taxon>
    </lineage>
</organism>
<name>A0A914M0S3_MELIC</name>
<dbReference type="Proteomes" id="UP000887563">
    <property type="component" value="Unplaced"/>
</dbReference>
<evidence type="ECO:0000313" key="2">
    <source>
        <dbReference type="WBParaSite" id="Minc3s01128g20987"/>
    </source>
</evidence>
<sequence>MQCLSHGKIATKIPYNSLLVNYVNKRTILFERISADWNPCDESITSAISPLSGAVIANERKSCFKLSGRFERPEYPGFIVIKIAIFSLTFLELLGSVERLQKACVPPID</sequence>
<protein>
    <submittedName>
        <fullName evidence="2">Uncharacterized protein</fullName>
    </submittedName>
</protein>
<dbReference type="WBParaSite" id="Minc3s01128g20987">
    <property type="protein sequence ID" value="Minc3s01128g20987"/>
    <property type="gene ID" value="Minc3s01128g20987"/>
</dbReference>
<evidence type="ECO:0000313" key="1">
    <source>
        <dbReference type="Proteomes" id="UP000887563"/>
    </source>
</evidence>
<accession>A0A914M0S3</accession>
<proteinExistence type="predicted"/>
<dbReference type="AlphaFoldDB" id="A0A914M0S3"/>